<evidence type="ECO:0000313" key="2">
    <source>
        <dbReference type="Proteomes" id="UP001057455"/>
    </source>
</evidence>
<reference evidence="1" key="1">
    <citation type="submission" date="2019-12" db="EMBL/GenBank/DDBJ databases">
        <title>Genome sequence of Babesia ovis.</title>
        <authorList>
            <person name="Yamagishi J."/>
            <person name="Sevinc F."/>
            <person name="Xuan X."/>
        </authorList>
    </citation>
    <scope>NUCLEOTIDE SEQUENCE</scope>
    <source>
        <strain evidence="1">Selcuk</strain>
    </source>
</reference>
<accession>A0A9W5WUW0</accession>
<protein>
    <submittedName>
        <fullName evidence="1">Uncharacterized protein</fullName>
    </submittedName>
</protein>
<organism evidence="1 2">
    <name type="scientific">Babesia ovis</name>
    <dbReference type="NCBI Taxonomy" id="5869"/>
    <lineage>
        <taxon>Eukaryota</taxon>
        <taxon>Sar</taxon>
        <taxon>Alveolata</taxon>
        <taxon>Apicomplexa</taxon>
        <taxon>Aconoidasida</taxon>
        <taxon>Piroplasmida</taxon>
        <taxon>Babesiidae</taxon>
        <taxon>Babesia</taxon>
    </lineage>
</organism>
<gene>
    <name evidence="1" type="ORF">BaOVIS_010560</name>
</gene>
<name>A0A9W5WUW0_BABOV</name>
<dbReference type="Proteomes" id="UP001057455">
    <property type="component" value="Unassembled WGS sequence"/>
</dbReference>
<dbReference type="EMBL" id="BLIY01000007">
    <property type="protein sequence ID" value="GFE53652.1"/>
    <property type="molecule type" value="Genomic_DNA"/>
</dbReference>
<evidence type="ECO:0000313" key="1">
    <source>
        <dbReference type="EMBL" id="GFE53652.1"/>
    </source>
</evidence>
<proteinExistence type="predicted"/>
<sequence>MDPNDDANKLLLWDIFNCDWVSSVGASASRFALRTTLSVESISTRAEVPDAVLFSLVSISVAPSNSLEEKERNPLALDRLRCEWLYDGRRNTNIRRCTDAGLGTATSEGPLETVSTKFPWLRDLTTWINVFPEEMSSALVSLEPSLAMSKPLKWDLRRRWDWRARAIARQNPATA</sequence>
<comment type="caution">
    <text evidence="1">The sequence shown here is derived from an EMBL/GenBank/DDBJ whole genome shotgun (WGS) entry which is preliminary data.</text>
</comment>
<dbReference type="AlphaFoldDB" id="A0A9W5WUW0"/>
<keyword evidence="2" id="KW-1185">Reference proteome</keyword>